<keyword evidence="4 7" id="KW-0238">DNA-binding</keyword>
<dbReference type="PANTHER" id="PTHR48111:SF4">
    <property type="entry name" value="DNA-BINDING DUAL TRANSCRIPTIONAL REGULATOR OMPR"/>
    <property type="match status" value="1"/>
</dbReference>
<evidence type="ECO:0000256" key="4">
    <source>
        <dbReference type="ARBA" id="ARBA00023125"/>
    </source>
</evidence>
<sequence>MPELAHIVIVDSDLQARGLLSSYLQSNGFQATAVSNGKALDRLLENGGVDLIVIDPMLPAENGLAICKRLRAEDRVPVIILTAKRGELDRVHGLEFAEDYVGKPFSPRELLARIKNVLSRWDQAAKRVPNKPVRYRFARWTLDTISRTLIDPSGHRRPLAGSEYRLLQALASRANRVLSRDELMELTKGRESVAFDRSIDVQISRLRRILGEDARAPAIIKTIYGEGYVIGVRVETE</sequence>
<name>A0ABS1X1P5_9GAMM</name>
<protein>
    <submittedName>
        <fullName evidence="10">Winged helix-turn-helix domain-containing protein</fullName>
    </submittedName>
</protein>
<comment type="caution">
    <text evidence="10">The sequence shown here is derived from an EMBL/GenBank/DDBJ whole genome shotgun (WGS) entry which is preliminary data.</text>
</comment>
<organism evidence="10 11">
    <name type="scientific">Steroidobacter gossypii</name>
    <dbReference type="NCBI Taxonomy" id="2805490"/>
    <lineage>
        <taxon>Bacteria</taxon>
        <taxon>Pseudomonadati</taxon>
        <taxon>Pseudomonadota</taxon>
        <taxon>Gammaproteobacteria</taxon>
        <taxon>Steroidobacterales</taxon>
        <taxon>Steroidobacteraceae</taxon>
        <taxon>Steroidobacter</taxon>
    </lineage>
</organism>
<dbReference type="InterPro" id="IPR011006">
    <property type="entry name" value="CheY-like_superfamily"/>
</dbReference>
<dbReference type="Gene3D" id="3.40.50.2300">
    <property type="match status" value="1"/>
</dbReference>
<proteinExistence type="predicted"/>
<keyword evidence="2" id="KW-0902">Two-component regulatory system</keyword>
<dbReference type="Gene3D" id="1.10.10.10">
    <property type="entry name" value="Winged helix-like DNA-binding domain superfamily/Winged helix DNA-binding domain"/>
    <property type="match status" value="1"/>
</dbReference>
<dbReference type="InterPro" id="IPR039420">
    <property type="entry name" value="WalR-like"/>
</dbReference>
<dbReference type="SUPFAM" id="SSF46894">
    <property type="entry name" value="C-terminal effector domain of the bipartite response regulators"/>
    <property type="match status" value="1"/>
</dbReference>
<dbReference type="Proteomes" id="UP000661077">
    <property type="component" value="Unassembled WGS sequence"/>
</dbReference>
<accession>A0ABS1X1P5</accession>
<dbReference type="Pfam" id="PF00486">
    <property type="entry name" value="Trans_reg_C"/>
    <property type="match status" value="1"/>
</dbReference>
<dbReference type="InterPro" id="IPR016032">
    <property type="entry name" value="Sig_transdc_resp-reg_C-effctor"/>
</dbReference>
<feature type="domain" description="OmpR/PhoB-type" evidence="9">
    <location>
        <begin position="132"/>
        <end position="232"/>
    </location>
</feature>
<dbReference type="SMART" id="SM00448">
    <property type="entry name" value="REC"/>
    <property type="match status" value="1"/>
</dbReference>
<dbReference type="InterPro" id="IPR001789">
    <property type="entry name" value="Sig_transdc_resp-reg_receiver"/>
</dbReference>
<evidence type="ECO:0000256" key="1">
    <source>
        <dbReference type="ARBA" id="ARBA00022553"/>
    </source>
</evidence>
<dbReference type="RefSeq" id="WP_203169262.1">
    <property type="nucleotide sequence ID" value="NZ_JAEVLS010000005.1"/>
</dbReference>
<dbReference type="EMBL" id="JAEVLS010000005">
    <property type="protein sequence ID" value="MBM0107141.1"/>
    <property type="molecule type" value="Genomic_DNA"/>
</dbReference>
<evidence type="ECO:0000256" key="6">
    <source>
        <dbReference type="PROSITE-ProRule" id="PRU00169"/>
    </source>
</evidence>
<evidence type="ECO:0000256" key="3">
    <source>
        <dbReference type="ARBA" id="ARBA00023015"/>
    </source>
</evidence>
<keyword evidence="11" id="KW-1185">Reference proteome</keyword>
<gene>
    <name evidence="10" type="ORF">JM946_20595</name>
</gene>
<dbReference type="InterPro" id="IPR001867">
    <property type="entry name" value="OmpR/PhoB-type_DNA-bd"/>
</dbReference>
<feature type="DNA-binding region" description="OmpR/PhoB-type" evidence="7">
    <location>
        <begin position="132"/>
        <end position="232"/>
    </location>
</feature>
<keyword evidence="3" id="KW-0805">Transcription regulation</keyword>
<feature type="modified residue" description="4-aspartylphosphate" evidence="6">
    <location>
        <position position="55"/>
    </location>
</feature>
<dbReference type="Pfam" id="PF00072">
    <property type="entry name" value="Response_reg"/>
    <property type="match status" value="1"/>
</dbReference>
<reference evidence="10 11" key="1">
    <citation type="journal article" date="2021" name="Int. J. Syst. Evol. Microbiol.">
        <title>Steroidobacter gossypii sp. nov., isolated from soil of cotton cropping field.</title>
        <authorList>
            <person name="Huang R."/>
            <person name="Yang S."/>
            <person name="Zhen C."/>
            <person name="Liu W."/>
        </authorList>
    </citation>
    <scope>NUCLEOTIDE SEQUENCE [LARGE SCALE GENOMIC DNA]</scope>
    <source>
        <strain evidence="10 11">S1-65</strain>
    </source>
</reference>
<dbReference type="SMART" id="SM00862">
    <property type="entry name" value="Trans_reg_C"/>
    <property type="match status" value="1"/>
</dbReference>
<dbReference type="InterPro" id="IPR036388">
    <property type="entry name" value="WH-like_DNA-bd_sf"/>
</dbReference>
<feature type="domain" description="Response regulatory" evidence="8">
    <location>
        <begin position="6"/>
        <end position="118"/>
    </location>
</feature>
<evidence type="ECO:0000256" key="2">
    <source>
        <dbReference type="ARBA" id="ARBA00023012"/>
    </source>
</evidence>
<evidence type="ECO:0000313" key="10">
    <source>
        <dbReference type="EMBL" id="MBM0107141.1"/>
    </source>
</evidence>
<evidence type="ECO:0000259" key="8">
    <source>
        <dbReference type="PROSITE" id="PS50110"/>
    </source>
</evidence>
<keyword evidence="5" id="KW-0804">Transcription</keyword>
<dbReference type="PROSITE" id="PS50110">
    <property type="entry name" value="RESPONSE_REGULATORY"/>
    <property type="match status" value="1"/>
</dbReference>
<dbReference type="PANTHER" id="PTHR48111">
    <property type="entry name" value="REGULATOR OF RPOS"/>
    <property type="match status" value="1"/>
</dbReference>
<keyword evidence="1 6" id="KW-0597">Phosphoprotein</keyword>
<dbReference type="CDD" id="cd00383">
    <property type="entry name" value="trans_reg_C"/>
    <property type="match status" value="1"/>
</dbReference>
<evidence type="ECO:0000256" key="5">
    <source>
        <dbReference type="ARBA" id="ARBA00023163"/>
    </source>
</evidence>
<dbReference type="SUPFAM" id="SSF52172">
    <property type="entry name" value="CheY-like"/>
    <property type="match status" value="1"/>
</dbReference>
<evidence type="ECO:0000256" key="7">
    <source>
        <dbReference type="PROSITE-ProRule" id="PRU01091"/>
    </source>
</evidence>
<dbReference type="PROSITE" id="PS51755">
    <property type="entry name" value="OMPR_PHOB"/>
    <property type="match status" value="1"/>
</dbReference>
<dbReference type="Gene3D" id="6.10.250.690">
    <property type="match status" value="1"/>
</dbReference>
<evidence type="ECO:0000313" key="11">
    <source>
        <dbReference type="Proteomes" id="UP000661077"/>
    </source>
</evidence>
<evidence type="ECO:0000259" key="9">
    <source>
        <dbReference type="PROSITE" id="PS51755"/>
    </source>
</evidence>